<protein>
    <submittedName>
        <fullName evidence="1">Uncharacterized protein</fullName>
    </submittedName>
</protein>
<dbReference type="AlphaFoldDB" id="A0AAD7DSW7"/>
<reference evidence="1" key="1">
    <citation type="submission" date="2023-03" db="EMBL/GenBank/DDBJ databases">
        <title>Massive genome expansion in bonnet fungi (Mycena s.s.) driven by repeated elements and novel gene families across ecological guilds.</title>
        <authorList>
            <consortium name="Lawrence Berkeley National Laboratory"/>
            <person name="Harder C.B."/>
            <person name="Miyauchi S."/>
            <person name="Viragh M."/>
            <person name="Kuo A."/>
            <person name="Thoen E."/>
            <person name="Andreopoulos B."/>
            <person name="Lu D."/>
            <person name="Skrede I."/>
            <person name="Drula E."/>
            <person name="Henrissat B."/>
            <person name="Morin E."/>
            <person name="Kohler A."/>
            <person name="Barry K."/>
            <person name="LaButti K."/>
            <person name="Morin E."/>
            <person name="Salamov A."/>
            <person name="Lipzen A."/>
            <person name="Mereny Z."/>
            <person name="Hegedus B."/>
            <person name="Baldrian P."/>
            <person name="Stursova M."/>
            <person name="Weitz H."/>
            <person name="Taylor A."/>
            <person name="Grigoriev I.V."/>
            <person name="Nagy L.G."/>
            <person name="Martin F."/>
            <person name="Kauserud H."/>
        </authorList>
    </citation>
    <scope>NUCLEOTIDE SEQUENCE</scope>
    <source>
        <strain evidence="1">CBHHK067</strain>
    </source>
</reference>
<sequence>MITRPGGVDNWADPHHARFGVPKYQLLDTTCTLVDDPNNPGKRILDGREPLLIDGHAVVPGPSVKLLGLHLNKALRWKPQFAAAIGKGFVWLAQFARLARPSWGISANPM</sequence>
<evidence type="ECO:0000313" key="1">
    <source>
        <dbReference type="EMBL" id="KAJ7698939.1"/>
    </source>
</evidence>
<name>A0AAD7DSW7_MYCRO</name>
<dbReference type="EMBL" id="JARKIE010000024">
    <property type="protein sequence ID" value="KAJ7698939.1"/>
    <property type="molecule type" value="Genomic_DNA"/>
</dbReference>
<gene>
    <name evidence="1" type="ORF">B0H17DRAFT_1129488</name>
</gene>
<comment type="caution">
    <text evidence="1">The sequence shown here is derived from an EMBL/GenBank/DDBJ whole genome shotgun (WGS) entry which is preliminary data.</text>
</comment>
<evidence type="ECO:0000313" key="2">
    <source>
        <dbReference type="Proteomes" id="UP001221757"/>
    </source>
</evidence>
<accession>A0AAD7DSW7</accession>
<proteinExistence type="predicted"/>
<dbReference type="Proteomes" id="UP001221757">
    <property type="component" value="Unassembled WGS sequence"/>
</dbReference>
<keyword evidence="2" id="KW-1185">Reference proteome</keyword>
<organism evidence="1 2">
    <name type="scientific">Mycena rosella</name>
    <name type="common">Pink bonnet</name>
    <name type="synonym">Agaricus rosellus</name>
    <dbReference type="NCBI Taxonomy" id="1033263"/>
    <lineage>
        <taxon>Eukaryota</taxon>
        <taxon>Fungi</taxon>
        <taxon>Dikarya</taxon>
        <taxon>Basidiomycota</taxon>
        <taxon>Agaricomycotina</taxon>
        <taxon>Agaricomycetes</taxon>
        <taxon>Agaricomycetidae</taxon>
        <taxon>Agaricales</taxon>
        <taxon>Marasmiineae</taxon>
        <taxon>Mycenaceae</taxon>
        <taxon>Mycena</taxon>
    </lineage>
</organism>